<dbReference type="GO" id="GO:0043565">
    <property type="term" value="F:sequence-specific DNA binding"/>
    <property type="evidence" value="ECO:0007669"/>
    <property type="project" value="InterPro"/>
</dbReference>
<comment type="caution">
    <text evidence="1">The sequence shown here is derived from an EMBL/GenBank/DDBJ whole genome shotgun (WGS) entry which is preliminary data.</text>
</comment>
<dbReference type="AlphaFoldDB" id="A0A511YDT2"/>
<proteinExistence type="predicted"/>
<organism evidence="1 2">
    <name type="scientific">Chryseobacterium lathyri</name>
    <dbReference type="NCBI Taxonomy" id="395933"/>
    <lineage>
        <taxon>Bacteria</taxon>
        <taxon>Pseudomonadati</taxon>
        <taxon>Bacteroidota</taxon>
        <taxon>Flavobacteriia</taxon>
        <taxon>Flavobacteriales</taxon>
        <taxon>Weeksellaceae</taxon>
        <taxon>Chryseobacterium group</taxon>
        <taxon>Chryseobacterium</taxon>
    </lineage>
</organism>
<evidence type="ECO:0000313" key="1">
    <source>
        <dbReference type="EMBL" id="GEN73352.1"/>
    </source>
</evidence>
<dbReference type="OrthoDB" id="1260127at2"/>
<sequence length="118" mass="14333">MDRKIRQQKITLPDYKKIYSDLIELKHPEKKELCRRILSKDFLSKFDVIKINNLILGNNNKNTRLNQRYRSYDKETIIEILKFQKKKNLNNTQLANHYKLSRNTITKWKRILSDLVNK</sequence>
<dbReference type="Proteomes" id="UP000321150">
    <property type="component" value="Unassembled WGS sequence"/>
</dbReference>
<dbReference type="SUPFAM" id="SSF48295">
    <property type="entry name" value="TrpR-like"/>
    <property type="match status" value="1"/>
</dbReference>
<reference evidence="1 2" key="1">
    <citation type="submission" date="2019-07" db="EMBL/GenBank/DDBJ databases">
        <title>Whole genome shotgun sequence of Chryseobacterium lathyri NBRC 105250.</title>
        <authorList>
            <person name="Hosoyama A."/>
            <person name="Uohara A."/>
            <person name="Ohji S."/>
            <person name="Ichikawa N."/>
        </authorList>
    </citation>
    <scope>NUCLEOTIDE SEQUENCE [LARGE SCALE GENOMIC DNA]</scope>
    <source>
        <strain evidence="1 2">NBRC 105250</strain>
    </source>
</reference>
<dbReference type="InterPro" id="IPR010921">
    <property type="entry name" value="Trp_repressor/repl_initiator"/>
</dbReference>
<name>A0A511YDT2_9FLAO</name>
<evidence type="ECO:0008006" key="3">
    <source>
        <dbReference type="Google" id="ProtNLM"/>
    </source>
</evidence>
<gene>
    <name evidence="1" type="ORF">CLA01_34240</name>
</gene>
<dbReference type="EMBL" id="BJYI01000014">
    <property type="protein sequence ID" value="GEN73352.1"/>
    <property type="molecule type" value="Genomic_DNA"/>
</dbReference>
<evidence type="ECO:0000313" key="2">
    <source>
        <dbReference type="Proteomes" id="UP000321150"/>
    </source>
</evidence>
<accession>A0A511YDT2</accession>
<protein>
    <recommendedName>
        <fullName evidence="3">Transposase</fullName>
    </recommendedName>
</protein>